<dbReference type="SUPFAM" id="SSF55729">
    <property type="entry name" value="Acyl-CoA N-acyltransferases (Nat)"/>
    <property type="match status" value="1"/>
</dbReference>
<keyword evidence="1 4" id="KW-0808">Transferase</keyword>
<dbReference type="InterPro" id="IPR050832">
    <property type="entry name" value="Bact_Acetyltransf"/>
</dbReference>
<reference evidence="4 5" key="1">
    <citation type="journal article" date="2019" name="Environ. Microbiol.">
        <title>Species interactions and distinct microbial communities in high Arctic permafrost affected cryosols are associated with the CH4 and CO2 gas fluxes.</title>
        <authorList>
            <person name="Altshuler I."/>
            <person name="Hamel J."/>
            <person name="Turney S."/>
            <person name="Magnuson E."/>
            <person name="Levesque R."/>
            <person name="Greer C."/>
            <person name="Whyte L.G."/>
        </authorList>
    </citation>
    <scope>NUCLEOTIDE SEQUENCE [LARGE SCALE GENOMIC DNA]</scope>
    <source>
        <strain evidence="4 5">S9.2P</strain>
    </source>
</reference>
<dbReference type="Pfam" id="PF00583">
    <property type="entry name" value="Acetyltransf_1"/>
    <property type="match status" value="1"/>
</dbReference>
<dbReference type="AlphaFoldDB" id="A0A502GPR7"/>
<evidence type="ECO:0000256" key="1">
    <source>
        <dbReference type="ARBA" id="ARBA00022679"/>
    </source>
</evidence>
<dbReference type="EMBL" id="RCYZ01000008">
    <property type="protein sequence ID" value="TPG62996.1"/>
    <property type="molecule type" value="Genomic_DNA"/>
</dbReference>
<proteinExistence type="predicted"/>
<dbReference type="Gene3D" id="3.40.630.30">
    <property type="match status" value="1"/>
</dbReference>
<dbReference type="InterPro" id="IPR000182">
    <property type="entry name" value="GNAT_dom"/>
</dbReference>
<dbReference type="PANTHER" id="PTHR43877:SF2">
    <property type="entry name" value="AMINOALKYLPHOSPHONATE N-ACETYLTRANSFERASE-RELATED"/>
    <property type="match status" value="1"/>
</dbReference>
<dbReference type="PROSITE" id="PS51186">
    <property type="entry name" value="GNAT"/>
    <property type="match status" value="1"/>
</dbReference>
<dbReference type="InterPro" id="IPR016181">
    <property type="entry name" value="Acyl_CoA_acyltransferase"/>
</dbReference>
<keyword evidence="5" id="KW-1185">Reference proteome</keyword>
<dbReference type="Proteomes" id="UP000317646">
    <property type="component" value="Unassembled WGS sequence"/>
</dbReference>
<dbReference type="PANTHER" id="PTHR43877">
    <property type="entry name" value="AMINOALKYLPHOSPHONATE N-ACETYLTRANSFERASE-RELATED-RELATED"/>
    <property type="match status" value="1"/>
</dbReference>
<dbReference type="CDD" id="cd04301">
    <property type="entry name" value="NAT_SF"/>
    <property type="match status" value="1"/>
</dbReference>
<protein>
    <submittedName>
        <fullName evidence="4">GNAT family N-acetyltransferase</fullName>
    </submittedName>
</protein>
<organism evidence="4 5">
    <name type="scientific">Hymenobacter nivis</name>
    <dbReference type="NCBI Taxonomy" id="1850093"/>
    <lineage>
        <taxon>Bacteria</taxon>
        <taxon>Pseudomonadati</taxon>
        <taxon>Bacteroidota</taxon>
        <taxon>Cytophagia</taxon>
        <taxon>Cytophagales</taxon>
        <taxon>Hymenobacteraceae</taxon>
        <taxon>Hymenobacter</taxon>
    </lineage>
</organism>
<accession>A0A502GPR7</accession>
<keyword evidence="2" id="KW-0012">Acyltransferase</keyword>
<name>A0A502GPR7_9BACT</name>
<gene>
    <name evidence="4" type="ORF">EAH73_18230</name>
</gene>
<evidence type="ECO:0000256" key="2">
    <source>
        <dbReference type="ARBA" id="ARBA00023315"/>
    </source>
</evidence>
<comment type="caution">
    <text evidence="4">The sequence shown here is derived from an EMBL/GenBank/DDBJ whole genome shotgun (WGS) entry which is preliminary data.</text>
</comment>
<dbReference type="OrthoDB" id="9803233at2"/>
<feature type="domain" description="N-acetyltransferase" evidence="3">
    <location>
        <begin position="1"/>
        <end position="150"/>
    </location>
</feature>
<evidence type="ECO:0000313" key="5">
    <source>
        <dbReference type="Proteomes" id="UP000317646"/>
    </source>
</evidence>
<evidence type="ECO:0000313" key="4">
    <source>
        <dbReference type="EMBL" id="TPG62996.1"/>
    </source>
</evidence>
<sequence length="152" mass="16711">MLRLVRTNSDNPDFQALVALLDRYLAEIDGDEHVFYAQLNRIDYLDTVVVAYLGGRPVGCGAFRAYTAEAVEIKRMFVQPAHRGQGVAGAVLAELEARAREAGYPAAVLETGKRQPAAIRLYEKSGYARTENFGQYAGIENSVCLRKAMGQP</sequence>
<dbReference type="GO" id="GO:0016747">
    <property type="term" value="F:acyltransferase activity, transferring groups other than amino-acyl groups"/>
    <property type="evidence" value="ECO:0007669"/>
    <property type="project" value="InterPro"/>
</dbReference>
<dbReference type="RefSeq" id="WP_140468876.1">
    <property type="nucleotide sequence ID" value="NZ_RCYZ01000008.1"/>
</dbReference>
<evidence type="ECO:0000259" key="3">
    <source>
        <dbReference type="PROSITE" id="PS51186"/>
    </source>
</evidence>